<gene>
    <name evidence="2" type="ORF">AKJ62_03635</name>
</gene>
<evidence type="ECO:0000256" key="1">
    <source>
        <dbReference type="SAM" id="MobiDB-lite"/>
    </source>
</evidence>
<feature type="compositionally biased region" description="Basic and acidic residues" evidence="1">
    <location>
        <begin position="58"/>
        <end position="67"/>
    </location>
</feature>
<evidence type="ECO:0000313" key="2">
    <source>
        <dbReference type="EMBL" id="KXA89167.1"/>
    </source>
</evidence>
<sequence>MLEPRRLLAKLLRLGWLPEAWAPPKETRKVREKIRRRAYLVWKRERHLPDEVLPQAGRQEERSDRSSGHRTKAAHNHLLDAQKRGKVPEHCILIEIR</sequence>
<proteinExistence type="predicted"/>
<keyword evidence="3" id="KW-1185">Reference proteome</keyword>
<reference evidence="2 3" key="1">
    <citation type="journal article" date="2016" name="Sci. Rep.">
        <title>Metabolic traits of an uncultured archaeal lineage -MSBL1- from brine pools of the Red Sea.</title>
        <authorList>
            <person name="Mwirichia R."/>
            <person name="Alam I."/>
            <person name="Rashid M."/>
            <person name="Vinu M."/>
            <person name="Ba-Alawi W."/>
            <person name="Anthony Kamau A."/>
            <person name="Kamanda Ngugi D."/>
            <person name="Goker M."/>
            <person name="Klenk H.P."/>
            <person name="Bajic V."/>
            <person name="Stingl U."/>
        </authorList>
    </citation>
    <scope>NUCLEOTIDE SEQUENCE [LARGE SCALE GENOMIC DNA]</scope>
    <source>
        <strain evidence="2">SCGC-AAA259D14</strain>
    </source>
</reference>
<dbReference type="EMBL" id="LHXL01000052">
    <property type="protein sequence ID" value="KXA89167.1"/>
    <property type="molecule type" value="Genomic_DNA"/>
</dbReference>
<accession>A0A133U4P8</accession>
<dbReference type="Proteomes" id="UP000070589">
    <property type="component" value="Unassembled WGS sequence"/>
</dbReference>
<name>A0A133U4P8_9EURY</name>
<dbReference type="AlphaFoldDB" id="A0A133U4P8"/>
<evidence type="ECO:0000313" key="3">
    <source>
        <dbReference type="Proteomes" id="UP000070589"/>
    </source>
</evidence>
<comment type="caution">
    <text evidence="2">The sequence shown here is derived from an EMBL/GenBank/DDBJ whole genome shotgun (WGS) entry which is preliminary data.</text>
</comment>
<organism evidence="2 3">
    <name type="scientific">candidate division MSBL1 archaeon SCGC-AAA259D14</name>
    <dbReference type="NCBI Taxonomy" id="1698261"/>
    <lineage>
        <taxon>Archaea</taxon>
        <taxon>Methanobacteriati</taxon>
        <taxon>Methanobacteriota</taxon>
        <taxon>candidate division MSBL1</taxon>
    </lineage>
</organism>
<protein>
    <submittedName>
        <fullName evidence="2">Uncharacterized protein</fullName>
    </submittedName>
</protein>
<feature type="region of interest" description="Disordered" evidence="1">
    <location>
        <begin position="52"/>
        <end position="81"/>
    </location>
</feature>